<feature type="compositionally biased region" description="Basic and acidic residues" evidence="2">
    <location>
        <begin position="275"/>
        <end position="285"/>
    </location>
</feature>
<feature type="region of interest" description="Disordered" evidence="2">
    <location>
        <begin position="147"/>
        <end position="171"/>
    </location>
</feature>
<feature type="coiled-coil region" evidence="1">
    <location>
        <begin position="100"/>
        <end position="132"/>
    </location>
</feature>
<protein>
    <submittedName>
        <fullName evidence="3">Uncharacterized protein</fullName>
    </submittedName>
</protein>
<feature type="compositionally biased region" description="Low complexity" evidence="2">
    <location>
        <begin position="197"/>
        <end position="246"/>
    </location>
</feature>
<comment type="caution">
    <text evidence="3">The sequence shown here is derived from an EMBL/GenBank/DDBJ whole genome shotgun (WGS) entry which is preliminary data.</text>
</comment>
<proteinExistence type="predicted"/>
<organism evidence="3 4">
    <name type="scientific">Polarella glacialis</name>
    <name type="common">Dinoflagellate</name>
    <dbReference type="NCBI Taxonomy" id="89957"/>
    <lineage>
        <taxon>Eukaryota</taxon>
        <taxon>Sar</taxon>
        <taxon>Alveolata</taxon>
        <taxon>Dinophyceae</taxon>
        <taxon>Suessiales</taxon>
        <taxon>Suessiaceae</taxon>
        <taxon>Polarella</taxon>
    </lineage>
</organism>
<gene>
    <name evidence="3" type="ORF">PGLA2088_LOCUS29528</name>
</gene>
<feature type="non-terminal residue" evidence="3">
    <location>
        <position position="1"/>
    </location>
</feature>
<feature type="compositionally biased region" description="Low complexity" evidence="2">
    <location>
        <begin position="265"/>
        <end position="274"/>
    </location>
</feature>
<reference evidence="3" key="1">
    <citation type="submission" date="2021-02" db="EMBL/GenBank/DDBJ databases">
        <authorList>
            <person name="Dougan E. K."/>
            <person name="Rhodes N."/>
            <person name="Thang M."/>
            <person name="Chan C."/>
        </authorList>
    </citation>
    <scope>NUCLEOTIDE SEQUENCE</scope>
</reference>
<sequence length="285" mass="30273">LEVARQQLSEARRGWEVEEKRLLEELHQLRREALCDDLLAQSASSASPVRPGDGSTSSQTLVVQHQLACCTLAKGKLLRATGLAEASAQAWQETSRNSFAASLDLEVKKEEVEKLEVEAERLRAERGRLVELGNGLRAELRCQQVGPPVTPPVAHQAASAPTAQEKVEREKAESLEAALRGLLRENRSLQAEIAAAVPGAASSAADPWPRGRSSASKPPAARSRSGSARAERAVVPAADPCGADAAAGGGARGPILELEGHAVQPSSSPRMPRSASDRSTESQRR</sequence>
<dbReference type="EMBL" id="CAJNNW010028360">
    <property type="protein sequence ID" value="CAE8695746.1"/>
    <property type="molecule type" value="Genomic_DNA"/>
</dbReference>
<feature type="non-terminal residue" evidence="3">
    <location>
        <position position="285"/>
    </location>
</feature>
<dbReference type="Proteomes" id="UP000626109">
    <property type="component" value="Unassembled WGS sequence"/>
</dbReference>
<evidence type="ECO:0000256" key="1">
    <source>
        <dbReference type="SAM" id="Coils"/>
    </source>
</evidence>
<feature type="region of interest" description="Disordered" evidence="2">
    <location>
        <begin position="197"/>
        <end position="285"/>
    </location>
</feature>
<name>A0A813K661_POLGL</name>
<keyword evidence="1" id="KW-0175">Coiled coil</keyword>
<accession>A0A813K661</accession>
<evidence type="ECO:0000256" key="2">
    <source>
        <dbReference type="SAM" id="MobiDB-lite"/>
    </source>
</evidence>
<evidence type="ECO:0000313" key="3">
    <source>
        <dbReference type="EMBL" id="CAE8695746.1"/>
    </source>
</evidence>
<dbReference type="AlphaFoldDB" id="A0A813K661"/>
<evidence type="ECO:0000313" key="4">
    <source>
        <dbReference type="Proteomes" id="UP000626109"/>
    </source>
</evidence>